<dbReference type="PANTHER" id="PTHR42901">
    <property type="entry name" value="ALCOHOL DEHYDROGENASE"/>
    <property type="match status" value="1"/>
</dbReference>
<evidence type="ECO:0000256" key="3">
    <source>
        <dbReference type="RuleBase" id="RU000363"/>
    </source>
</evidence>
<dbReference type="PRINTS" id="PR00080">
    <property type="entry name" value="SDRFAMILY"/>
</dbReference>
<evidence type="ECO:0000313" key="5">
    <source>
        <dbReference type="Proteomes" id="UP000235786"/>
    </source>
</evidence>
<comment type="similarity">
    <text evidence="1 3">Belongs to the short-chain dehydrogenases/reductases (SDR) family.</text>
</comment>
<gene>
    <name evidence="4" type="ORF">L207DRAFT_547732</name>
</gene>
<evidence type="ECO:0000313" key="4">
    <source>
        <dbReference type="EMBL" id="PMD33699.1"/>
    </source>
</evidence>
<dbReference type="EMBL" id="KZ613955">
    <property type="protein sequence ID" value="PMD33699.1"/>
    <property type="molecule type" value="Genomic_DNA"/>
</dbReference>
<dbReference type="CDD" id="cd05233">
    <property type="entry name" value="SDR_c"/>
    <property type="match status" value="1"/>
</dbReference>
<dbReference type="PANTHER" id="PTHR42901:SF1">
    <property type="entry name" value="ALCOHOL DEHYDROGENASE"/>
    <property type="match status" value="1"/>
</dbReference>
<dbReference type="PRINTS" id="PR00081">
    <property type="entry name" value="GDHRDH"/>
</dbReference>
<sequence length="306" mass="33252">MFLSPTVGSLPDDFFVTVSQFTRTAYRDEYPDIDPTSEALSQEGKVVVITGTSQGIGRQGFAPAFAKANAKAIILVARNEAEVEAAGREIKEINPKVKVLTQALDIRNQTSVQALFAKIKSEFGTVDVLVNNAGSGKSALPIKVVDPEDFWYDFEVNVKGTLLMTQSFLKLVGDGKPATIINVTSAGGISVIPNTSSYSLSKLVQIQMQRFVTVENPNITAISLHPGTILTPITKPYFVKFSKDTFALAGGVAVWLATEQAKFMNGRYMGANWSVAELMERKDEIVSKGLLLEELQGTFGKAQFEE</sequence>
<dbReference type="STRING" id="1149755.A0A2J6R5E6"/>
<proteinExistence type="inferred from homology"/>
<dbReference type="SUPFAM" id="SSF51735">
    <property type="entry name" value="NAD(P)-binding Rossmann-fold domains"/>
    <property type="match status" value="1"/>
</dbReference>
<dbReference type="Pfam" id="PF00106">
    <property type="entry name" value="adh_short"/>
    <property type="match status" value="1"/>
</dbReference>
<protein>
    <submittedName>
        <fullName evidence="4">NAD(P)-binding protein</fullName>
    </submittedName>
</protein>
<dbReference type="InterPro" id="IPR002347">
    <property type="entry name" value="SDR_fam"/>
</dbReference>
<accession>A0A2J6R5E6</accession>
<dbReference type="AlphaFoldDB" id="A0A2J6R5E6"/>
<evidence type="ECO:0000256" key="2">
    <source>
        <dbReference type="ARBA" id="ARBA00023002"/>
    </source>
</evidence>
<reference evidence="4 5" key="1">
    <citation type="submission" date="2016-04" db="EMBL/GenBank/DDBJ databases">
        <title>A degradative enzymes factory behind the ericoid mycorrhizal symbiosis.</title>
        <authorList>
            <consortium name="DOE Joint Genome Institute"/>
            <person name="Martino E."/>
            <person name="Morin E."/>
            <person name="Grelet G."/>
            <person name="Kuo A."/>
            <person name="Kohler A."/>
            <person name="Daghino S."/>
            <person name="Barry K."/>
            <person name="Choi C."/>
            <person name="Cichocki N."/>
            <person name="Clum A."/>
            <person name="Copeland A."/>
            <person name="Hainaut M."/>
            <person name="Haridas S."/>
            <person name="Labutti K."/>
            <person name="Lindquist E."/>
            <person name="Lipzen A."/>
            <person name="Khouja H.-R."/>
            <person name="Murat C."/>
            <person name="Ohm R."/>
            <person name="Olson A."/>
            <person name="Spatafora J."/>
            <person name="Veneault-Fourrey C."/>
            <person name="Henrissat B."/>
            <person name="Grigoriev I."/>
            <person name="Martin F."/>
            <person name="Perotto S."/>
        </authorList>
    </citation>
    <scope>NUCLEOTIDE SEQUENCE [LARGE SCALE GENOMIC DNA]</scope>
    <source>
        <strain evidence="4 5">F</strain>
    </source>
</reference>
<dbReference type="Proteomes" id="UP000235786">
    <property type="component" value="Unassembled WGS sequence"/>
</dbReference>
<keyword evidence="5" id="KW-1185">Reference proteome</keyword>
<keyword evidence="2" id="KW-0560">Oxidoreductase</keyword>
<dbReference type="InterPro" id="IPR036291">
    <property type="entry name" value="NAD(P)-bd_dom_sf"/>
</dbReference>
<dbReference type="OrthoDB" id="1933717at2759"/>
<organism evidence="4 5">
    <name type="scientific">Hyaloscypha variabilis (strain UAMH 11265 / GT02V1 / F)</name>
    <name type="common">Meliniomyces variabilis</name>
    <dbReference type="NCBI Taxonomy" id="1149755"/>
    <lineage>
        <taxon>Eukaryota</taxon>
        <taxon>Fungi</taxon>
        <taxon>Dikarya</taxon>
        <taxon>Ascomycota</taxon>
        <taxon>Pezizomycotina</taxon>
        <taxon>Leotiomycetes</taxon>
        <taxon>Helotiales</taxon>
        <taxon>Hyaloscyphaceae</taxon>
        <taxon>Hyaloscypha</taxon>
        <taxon>Hyaloscypha variabilis</taxon>
    </lineage>
</organism>
<dbReference type="GO" id="GO:0016491">
    <property type="term" value="F:oxidoreductase activity"/>
    <property type="evidence" value="ECO:0007669"/>
    <property type="project" value="UniProtKB-KW"/>
</dbReference>
<dbReference type="Gene3D" id="3.40.50.720">
    <property type="entry name" value="NAD(P)-binding Rossmann-like Domain"/>
    <property type="match status" value="1"/>
</dbReference>
<name>A0A2J6R5E6_HYAVF</name>
<evidence type="ECO:0000256" key="1">
    <source>
        <dbReference type="ARBA" id="ARBA00006484"/>
    </source>
</evidence>